<reference evidence="3" key="1">
    <citation type="submission" date="2016-06" db="UniProtKB">
        <authorList>
            <consortium name="WormBaseParasite"/>
        </authorList>
    </citation>
    <scope>IDENTIFICATION</scope>
</reference>
<sequence length="135" mass="15908">MLLVTAYLVGNGEEELLDSTYHRNQPATHCEDVEESMLKIQGNLTDRDNDNDDNSNFSFMNSDADTIFRWCRSRNYIENLPKITKFTVPALHNRPKKQFLVCLDFSNNLMHWHFTLISLSGKTKWEKTWIWSSYL</sequence>
<reference evidence="1 2" key="2">
    <citation type="submission" date="2018-11" db="EMBL/GenBank/DDBJ databases">
        <authorList>
            <consortium name="Pathogen Informatics"/>
        </authorList>
    </citation>
    <scope>NUCLEOTIDE SEQUENCE [LARGE SCALE GENOMIC DNA]</scope>
</reference>
<dbReference type="Proteomes" id="UP000271098">
    <property type="component" value="Unassembled WGS sequence"/>
</dbReference>
<dbReference type="AlphaFoldDB" id="A0A183E7W4"/>
<name>A0A183E7W4_9BILA</name>
<protein>
    <submittedName>
        <fullName evidence="3">DDE_Tnp_1_7 domain-containing protein</fullName>
    </submittedName>
</protein>
<organism evidence="3">
    <name type="scientific">Gongylonema pulchrum</name>
    <dbReference type="NCBI Taxonomy" id="637853"/>
    <lineage>
        <taxon>Eukaryota</taxon>
        <taxon>Metazoa</taxon>
        <taxon>Ecdysozoa</taxon>
        <taxon>Nematoda</taxon>
        <taxon>Chromadorea</taxon>
        <taxon>Rhabditida</taxon>
        <taxon>Spirurina</taxon>
        <taxon>Spiruromorpha</taxon>
        <taxon>Spiruroidea</taxon>
        <taxon>Gongylonematidae</taxon>
        <taxon>Gongylonema</taxon>
    </lineage>
</organism>
<dbReference type="WBParaSite" id="GPUH_0001707701-mRNA-1">
    <property type="protein sequence ID" value="GPUH_0001707701-mRNA-1"/>
    <property type="gene ID" value="GPUH_0001707701"/>
</dbReference>
<evidence type="ECO:0000313" key="2">
    <source>
        <dbReference type="Proteomes" id="UP000271098"/>
    </source>
</evidence>
<gene>
    <name evidence="1" type="ORF">GPUH_LOCUS17055</name>
</gene>
<evidence type="ECO:0000313" key="3">
    <source>
        <dbReference type="WBParaSite" id="GPUH_0001707701-mRNA-1"/>
    </source>
</evidence>
<evidence type="ECO:0000313" key="1">
    <source>
        <dbReference type="EMBL" id="VDN29078.1"/>
    </source>
</evidence>
<proteinExistence type="predicted"/>
<dbReference type="EMBL" id="UYRT01084609">
    <property type="protein sequence ID" value="VDN29078.1"/>
    <property type="molecule type" value="Genomic_DNA"/>
</dbReference>
<accession>A0A183E7W4</accession>
<keyword evidence="2" id="KW-1185">Reference proteome</keyword>